<organism evidence="1">
    <name type="scientific">freshwater metagenome</name>
    <dbReference type="NCBI Taxonomy" id="449393"/>
    <lineage>
        <taxon>unclassified sequences</taxon>
        <taxon>metagenomes</taxon>
        <taxon>ecological metagenomes</taxon>
    </lineage>
</organism>
<proteinExistence type="predicted"/>
<dbReference type="AlphaFoldDB" id="A0A6J5ZJD0"/>
<sequence length="269" mass="29533">MDLPVTGIVVPTMGTRSEFLRQSLASIRSAGNAIIHVVAPESAKLASVLDPNSYDALIVDPGTGLSAAIDAGLRSFPPSVEYINWLGDDDLLAEDSLVHALDILAGDPNIALVYGGCQYVDGEGKSLWLNRSGSYAKYLMRCGPQLIPQPGSLMRRDMYEQIGGLNQEFKWAFDLDLFIRLSRVGRLQFTPQTLAKFRWHDGSLSVGGRNGSVAEASVIRIGALPRWIQLLAPLWEPFIQKVIILAGKRINIKSKGSFLDAIRRSRFDH</sequence>
<reference evidence="1" key="1">
    <citation type="submission" date="2020-05" db="EMBL/GenBank/DDBJ databases">
        <authorList>
            <person name="Chiriac C."/>
            <person name="Salcher M."/>
            <person name="Ghai R."/>
            <person name="Kavagutti S V."/>
        </authorList>
    </citation>
    <scope>NUCLEOTIDE SEQUENCE</scope>
</reference>
<protein>
    <submittedName>
        <fullName evidence="1">Unannotated protein</fullName>
    </submittedName>
</protein>
<name>A0A6J5ZJD0_9ZZZZ</name>
<evidence type="ECO:0000313" key="1">
    <source>
        <dbReference type="EMBL" id="CAB4341508.1"/>
    </source>
</evidence>
<accession>A0A6J5ZJD0</accession>
<dbReference type="Gene3D" id="3.90.550.10">
    <property type="entry name" value="Spore Coat Polysaccharide Biosynthesis Protein SpsA, Chain A"/>
    <property type="match status" value="1"/>
</dbReference>
<dbReference type="SUPFAM" id="SSF53448">
    <property type="entry name" value="Nucleotide-diphospho-sugar transferases"/>
    <property type="match status" value="1"/>
</dbReference>
<dbReference type="InterPro" id="IPR029044">
    <property type="entry name" value="Nucleotide-diphossugar_trans"/>
</dbReference>
<gene>
    <name evidence="1" type="ORF">UFOPK3770_00996</name>
</gene>
<dbReference type="EMBL" id="CAESAJ010000118">
    <property type="protein sequence ID" value="CAB4341508.1"/>
    <property type="molecule type" value="Genomic_DNA"/>
</dbReference>